<dbReference type="RefSeq" id="WP_231480920.1">
    <property type="nucleotide sequence ID" value="NZ_BAAAZO010000006.1"/>
</dbReference>
<evidence type="ECO:0000259" key="5">
    <source>
        <dbReference type="PROSITE" id="PS51755"/>
    </source>
</evidence>
<keyword evidence="2" id="KW-0597">Phosphoprotein</keyword>
<evidence type="ECO:0000313" key="7">
    <source>
        <dbReference type="Proteomes" id="UP001501074"/>
    </source>
</evidence>
<sequence>MTRILVVDDEPQMIRVLRINLLARQYEVITAGTGQTALDAARQDRPDIVVLDLGLPDLDGVEVIRQLREWTQVPVIVLSGRSDSHDKVHALDAGADDYVTKPFSVDELLARIRVVARRQGAGQTPGEVRIGRHTVDLARHVISPEDVHLTRTEWQLLAAVVAEPGKLLSQRYLLEQVWGPTYRAETQNVRQYMAQLRRKLEDDPTRPAHLLTEPGMGYRFQP</sequence>
<evidence type="ECO:0000256" key="2">
    <source>
        <dbReference type="PROSITE-ProRule" id="PRU00169"/>
    </source>
</evidence>
<gene>
    <name evidence="6" type="ORF">GCM10022223_40220</name>
</gene>
<accession>A0ABP6ZUW1</accession>
<dbReference type="InterPro" id="IPR001867">
    <property type="entry name" value="OmpR/PhoB-type_DNA-bd"/>
</dbReference>
<proteinExistence type="predicted"/>
<evidence type="ECO:0000259" key="4">
    <source>
        <dbReference type="PROSITE" id="PS50110"/>
    </source>
</evidence>
<protein>
    <submittedName>
        <fullName evidence="6">Response regulator</fullName>
    </submittedName>
</protein>
<dbReference type="PROSITE" id="PS51755">
    <property type="entry name" value="OMPR_PHOB"/>
    <property type="match status" value="1"/>
</dbReference>
<dbReference type="SMART" id="SM00448">
    <property type="entry name" value="REC"/>
    <property type="match status" value="1"/>
</dbReference>
<dbReference type="InterPro" id="IPR016032">
    <property type="entry name" value="Sig_transdc_resp-reg_C-effctor"/>
</dbReference>
<dbReference type="InterPro" id="IPR036388">
    <property type="entry name" value="WH-like_DNA-bd_sf"/>
</dbReference>
<dbReference type="SUPFAM" id="SSF52172">
    <property type="entry name" value="CheY-like"/>
    <property type="match status" value="1"/>
</dbReference>
<dbReference type="PANTHER" id="PTHR48111">
    <property type="entry name" value="REGULATOR OF RPOS"/>
    <property type="match status" value="1"/>
</dbReference>
<evidence type="ECO:0000256" key="3">
    <source>
        <dbReference type="PROSITE-ProRule" id="PRU01091"/>
    </source>
</evidence>
<organism evidence="6 7">
    <name type="scientific">Kineosporia mesophila</name>
    <dbReference type="NCBI Taxonomy" id="566012"/>
    <lineage>
        <taxon>Bacteria</taxon>
        <taxon>Bacillati</taxon>
        <taxon>Actinomycetota</taxon>
        <taxon>Actinomycetes</taxon>
        <taxon>Kineosporiales</taxon>
        <taxon>Kineosporiaceae</taxon>
        <taxon>Kineosporia</taxon>
    </lineage>
</organism>
<reference evidence="7" key="1">
    <citation type="journal article" date="2019" name="Int. J. Syst. Evol. Microbiol.">
        <title>The Global Catalogue of Microorganisms (GCM) 10K type strain sequencing project: providing services to taxonomists for standard genome sequencing and annotation.</title>
        <authorList>
            <consortium name="The Broad Institute Genomics Platform"/>
            <consortium name="The Broad Institute Genome Sequencing Center for Infectious Disease"/>
            <person name="Wu L."/>
            <person name="Ma J."/>
        </authorList>
    </citation>
    <scope>NUCLEOTIDE SEQUENCE [LARGE SCALE GENOMIC DNA]</scope>
    <source>
        <strain evidence="7">JCM 16902</strain>
    </source>
</reference>
<feature type="DNA-binding region" description="OmpR/PhoB-type" evidence="3">
    <location>
        <begin position="119"/>
        <end position="222"/>
    </location>
</feature>
<dbReference type="InterPro" id="IPR001789">
    <property type="entry name" value="Sig_transdc_resp-reg_receiver"/>
</dbReference>
<dbReference type="Pfam" id="PF00072">
    <property type="entry name" value="Response_reg"/>
    <property type="match status" value="1"/>
</dbReference>
<dbReference type="Pfam" id="PF00486">
    <property type="entry name" value="Trans_reg_C"/>
    <property type="match status" value="1"/>
</dbReference>
<dbReference type="InterPro" id="IPR039420">
    <property type="entry name" value="WalR-like"/>
</dbReference>
<dbReference type="Gene3D" id="3.40.50.2300">
    <property type="match status" value="1"/>
</dbReference>
<dbReference type="PANTHER" id="PTHR48111:SF50">
    <property type="entry name" value="KDP OPERON TRANSCRIPTIONAL REGULATORY PROTEIN KDPE"/>
    <property type="match status" value="1"/>
</dbReference>
<dbReference type="SUPFAM" id="SSF46894">
    <property type="entry name" value="C-terminal effector domain of the bipartite response regulators"/>
    <property type="match status" value="1"/>
</dbReference>
<dbReference type="InterPro" id="IPR011006">
    <property type="entry name" value="CheY-like_superfamily"/>
</dbReference>
<dbReference type="Proteomes" id="UP001501074">
    <property type="component" value="Unassembled WGS sequence"/>
</dbReference>
<feature type="domain" description="OmpR/PhoB-type" evidence="5">
    <location>
        <begin position="119"/>
        <end position="222"/>
    </location>
</feature>
<feature type="domain" description="Response regulatory" evidence="4">
    <location>
        <begin position="3"/>
        <end position="116"/>
    </location>
</feature>
<dbReference type="Gene3D" id="6.10.250.690">
    <property type="match status" value="1"/>
</dbReference>
<dbReference type="CDD" id="cd00383">
    <property type="entry name" value="trans_reg_C"/>
    <property type="match status" value="1"/>
</dbReference>
<dbReference type="CDD" id="cd17620">
    <property type="entry name" value="REC_OmpR_KdpE-like"/>
    <property type="match status" value="1"/>
</dbReference>
<feature type="modified residue" description="4-aspartylphosphate" evidence="2">
    <location>
        <position position="52"/>
    </location>
</feature>
<keyword evidence="1 3" id="KW-0238">DNA-binding</keyword>
<dbReference type="SMART" id="SM00862">
    <property type="entry name" value="Trans_reg_C"/>
    <property type="match status" value="1"/>
</dbReference>
<name>A0ABP6ZUW1_9ACTN</name>
<dbReference type="Gene3D" id="1.10.10.10">
    <property type="entry name" value="Winged helix-like DNA-binding domain superfamily/Winged helix DNA-binding domain"/>
    <property type="match status" value="1"/>
</dbReference>
<keyword evidence="7" id="KW-1185">Reference proteome</keyword>
<comment type="caution">
    <text evidence="6">The sequence shown here is derived from an EMBL/GenBank/DDBJ whole genome shotgun (WGS) entry which is preliminary data.</text>
</comment>
<evidence type="ECO:0000256" key="1">
    <source>
        <dbReference type="ARBA" id="ARBA00023125"/>
    </source>
</evidence>
<dbReference type="EMBL" id="BAAAZO010000006">
    <property type="protein sequence ID" value="GAA3619367.1"/>
    <property type="molecule type" value="Genomic_DNA"/>
</dbReference>
<dbReference type="PROSITE" id="PS50110">
    <property type="entry name" value="RESPONSE_REGULATORY"/>
    <property type="match status" value="1"/>
</dbReference>
<evidence type="ECO:0000313" key="6">
    <source>
        <dbReference type="EMBL" id="GAA3619367.1"/>
    </source>
</evidence>